<proteinExistence type="predicted"/>
<dbReference type="GO" id="GO:0016787">
    <property type="term" value="F:hydrolase activity"/>
    <property type="evidence" value="ECO:0007669"/>
    <property type="project" value="UniProtKB-KW"/>
</dbReference>
<dbReference type="InterPro" id="IPR000383">
    <property type="entry name" value="Xaa-Pro-like_dom"/>
</dbReference>
<accession>A0AAU7CR57</accession>
<dbReference type="InterPro" id="IPR029058">
    <property type="entry name" value="AB_hydrolase_fold"/>
</dbReference>
<organism evidence="2">
    <name type="scientific">Singulisphaera sp. Ch08</name>
    <dbReference type="NCBI Taxonomy" id="3120278"/>
    <lineage>
        <taxon>Bacteria</taxon>
        <taxon>Pseudomonadati</taxon>
        <taxon>Planctomycetota</taxon>
        <taxon>Planctomycetia</taxon>
        <taxon>Isosphaerales</taxon>
        <taxon>Isosphaeraceae</taxon>
        <taxon>Singulisphaera</taxon>
    </lineage>
</organism>
<keyword evidence="2" id="KW-0378">Hydrolase</keyword>
<feature type="domain" description="Xaa-Pro dipeptidyl-peptidase-like" evidence="1">
    <location>
        <begin position="248"/>
        <end position="397"/>
    </location>
</feature>
<dbReference type="RefSeq" id="WP_406700414.1">
    <property type="nucleotide sequence ID" value="NZ_CP155447.1"/>
</dbReference>
<evidence type="ECO:0000313" key="2">
    <source>
        <dbReference type="EMBL" id="XBH07575.1"/>
    </source>
</evidence>
<dbReference type="AlphaFoldDB" id="A0AAU7CR57"/>
<gene>
    <name evidence="2" type="ORF">V5E97_16530</name>
</gene>
<dbReference type="PANTHER" id="PTHR22946:SF8">
    <property type="entry name" value="ACETYL XYLAN ESTERASE DOMAIN-CONTAINING PROTEIN"/>
    <property type="match status" value="1"/>
</dbReference>
<dbReference type="SUPFAM" id="SSF53474">
    <property type="entry name" value="alpha/beta-Hydrolases"/>
    <property type="match status" value="2"/>
</dbReference>
<dbReference type="EMBL" id="CP155447">
    <property type="protein sequence ID" value="XBH07575.1"/>
    <property type="molecule type" value="Genomic_DNA"/>
</dbReference>
<evidence type="ECO:0000259" key="1">
    <source>
        <dbReference type="Pfam" id="PF02129"/>
    </source>
</evidence>
<name>A0AAU7CR57_9BACT</name>
<dbReference type="Pfam" id="PF02129">
    <property type="entry name" value="Peptidase_S15"/>
    <property type="match status" value="1"/>
</dbReference>
<dbReference type="InterPro" id="IPR050261">
    <property type="entry name" value="FrsA_esterase"/>
</dbReference>
<protein>
    <submittedName>
        <fullName evidence="2">CocE/NonD family hydrolase</fullName>
    </submittedName>
</protein>
<reference evidence="2" key="1">
    <citation type="submission" date="2024-05" db="EMBL/GenBank/DDBJ databases">
        <title>Planctomycetes of the genus Singulisphaera possess chitinolytic capabilities.</title>
        <authorList>
            <person name="Ivanova A."/>
        </authorList>
    </citation>
    <scope>NUCLEOTIDE SEQUENCE</scope>
    <source>
        <strain evidence="2">Ch08T</strain>
    </source>
</reference>
<dbReference type="Gene3D" id="3.40.50.1820">
    <property type="entry name" value="alpha/beta hydrolase"/>
    <property type="match status" value="2"/>
</dbReference>
<dbReference type="PANTHER" id="PTHR22946">
    <property type="entry name" value="DIENELACTONE HYDROLASE DOMAIN-CONTAINING PROTEIN-RELATED"/>
    <property type="match status" value="1"/>
</dbReference>
<sequence>MAKPHLPFFRLITAFGIVSAVWLTNVGATESAPPVVRLFNASDLPQLARGIKLPPEARYTVKVWAPTQQTWSLAVDGPTLTLTAKIDGADETPRWQNVGGVDIKADGRVRLLVALPEAKMTLTTTSRSKSAPTAIPKPVPAALVFTTDPEFDPAPALDLIRGRVDSIAPPLDLRRVRVRTNKEGADFHAPRSAQEWRDRAQTVREHLLVTLGLWPLPPKTPLNPWVYGKQERDGYTIEKVVLETLPGFTLSGNLYRPSGKSSNLPIVLCPHGHWEDGRVNPEVQQRCIQWAKLGAVVFLYDMVGYNDSKAFGHSFLNDRLRRWGLSLVTLQTWNSIRALDWLTSLPDVDSARVGCTGESGGGTQTFLLTAIDDRIKVSAPVVMVSDSFQGGCVCENAAGLRIGTDNVEFAALTAPRPLKLVGASGDWTKLTLTRAYPAIRDVYSLVGSTDRVDAEVFDFPHNYNQTTRNAVYAFMGRWLLGINDPARTREGNQTPEKPEALWTFDERHPAPSDRKSPERLEADLVQVLGDQLDGLAPSNRSSAWQASKALLLKALKIRVGLKNPAPAELDETTVRQSSREGYTTVHSLVGRKAVGDQIPVVRFRPAEPSGRLTVIATSHGKARLISPQGEPIPLVKALLERGQEVVGYDPLFIGESFDPASPAFHRPNTDHFETYNPALAGDQMQDLATVIAWARSQPDVREVSLIGLGQAGPQVLLARPALEGISRTAVDLDEFDPKDGSVDLPASLDLPGLLQFGGLKAAAALAAPAPIWIQRAGKSFDKSWPQKSYALADTAHVLRLTPGTASPAEMAAWIDTGK</sequence>